<keyword evidence="3" id="KW-1185">Reference proteome</keyword>
<organism evidence="2 3">
    <name type="scientific">Carboxylicivirga linearis</name>
    <dbReference type="NCBI Taxonomy" id="1628157"/>
    <lineage>
        <taxon>Bacteria</taxon>
        <taxon>Pseudomonadati</taxon>
        <taxon>Bacteroidota</taxon>
        <taxon>Bacteroidia</taxon>
        <taxon>Marinilabiliales</taxon>
        <taxon>Marinilabiliaceae</taxon>
        <taxon>Carboxylicivirga</taxon>
    </lineage>
</organism>
<dbReference type="RefSeq" id="WP_212215594.1">
    <property type="nucleotide sequence ID" value="NZ_JAGUCO010000004.1"/>
</dbReference>
<gene>
    <name evidence="2" type="ORF">KEM10_08675</name>
</gene>
<feature type="compositionally biased region" description="Acidic residues" evidence="1">
    <location>
        <begin position="56"/>
        <end position="68"/>
    </location>
</feature>
<proteinExistence type="predicted"/>
<reference evidence="2 3" key="1">
    <citation type="journal article" date="2015" name="Int. J. Syst. Evol. Microbiol.">
        <title>Carboxylicivirga linearis sp. nov., isolated from a sea cucumber culture pond.</title>
        <authorList>
            <person name="Wang F.Q."/>
            <person name="Zhou Y.X."/>
            <person name="Lin X.Z."/>
            <person name="Chen G.J."/>
            <person name="Du Z.J."/>
        </authorList>
    </citation>
    <scope>NUCLEOTIDE SEQUENCE [LARGE SCALE GENOMIC DNA]</scope>
    <source>
        <strain evidence="2 3">FB218</strain>
    </source>
</reference>
<evidence type="ECO:0000256" key="1">
    <source>
        <dbReference type="SAM" id="MobiDB-lite"/>
    </source>
</evidence>
<comment type="caution">
    <text evidence="2">The sequence shown here is derived from an EMBL/GenBank/DDBJ whole genome shotgun (WGS) entry which is preliminary data.</text>
</comment>
<dbReference type="Proteomes" id="UP000708576">
    <property type="component" value="Unassembled WGS sequence"/>
</dbReference>
<evidence type="ECO:0000313" key="3">
    <source>
        <dbReference type="Proteomes" id="UP000708576"/>
    </source>
</evidence>
<accession>A0ABS5JU39</accession>
<name>A0ABS5JU39_9BACT</name>
<evidence type="ECO:0000313" key="2">
    <source>
        <dbReference type="EMBL" id="MBS2098352.1"/>
    </source>
</evidence>
<sequence>MDKEKQTFSTNFSEDFYIRKEIEFFMNFYDDLSYLNNDNKIGFAIGSSPESRSEEYTSDEQDSEIMLE</sequence>
<dbReference type="EMBL" id="JAGUCO010000004">
    <property type="protein sequence ID" value="MBS2098352.1"/>
    <property type="molecule type" value="Genomic_DNA"/>
</dbReference>
<feature type="region of interest" description="Disordered" evidence="1">
    <location>
        <begin position="45"/>
        <end position="68"/>
    </location>
</feature>
<protein>
    <submittedName>
        <fullName evidence="2">Uncharacterized protein</fullName>
    </submittedName>
</protein>